<dbReference type="InterPro" id="IPR034593">
    <property type="entry name" value="DgoD-like"/>
</dbReference>
<evidence type="ECO:0000259" key="8">
    <source>
        <dbReference type="SMART" id="SM00922"/>
    </source>
</evidence>
<sequence>MKVSLHERTAPLKKPFTISRGTITEQPVLIVEMEHNGKRGFGETTANDYYGHTLESISASINKVLPTIEQLDVVRGDEVYNAVVAELANDMFALSALDIACQDLAGRLAGKTCFENWGLEWTGMPESSLTIGIDDTDAMVANLKENPGWNNYKVKLGTPRDIEIIEALRGATDAKLRIDANCAWTADEAIEKSKQLADLGVEFIEQPLPFDAPRADFKKVYEGSHLPVLADESCRVPEHVEPCGEVFHGINVKLCKCGGLTPAVLMLTKAREMGLKTMVGCMVETSIGISAASQLLPLLDFADLDGAILLGNDPATGVVVDHGKVNLADGPGTGARLKD</sequence>
<dbReference type="InterPro" id="IPR013342">
    <property type="entry name" value="Mandelate_racemase_C"/>
</dbReference>
<evidence type="ECO:0000256" key="3">
    <source>
        <dbReference type="ARBA" id="ARBA00022842"/>
    </source>
</evidence>
<dbReference type="InterPro" id="IPR029065">
    <property type="entry name" value="Enolase_C-like"/>
</dbReference>
<comment type="similarity">
    <text evidence="1 7">Belongs to the mandelate racemase/muconate lactonizing enzyme family.</text>
</comment>
<accession>A0A9X2FAT7</accession>
<dbReference type="Pfam" id="PF02746">
    <property type="entry name" value="MR_MLE_N"/>
    <property type="match status" value="1"/>
</dbReference>
<dbReference type="InterPro" id="IPR036849">
    <property type="entry name" value="Enolase-like_C_sf"/>
</dbReference>
<feature type="active site" description="Proton acceptor; specific for (R)-substrate epimerization" evidence="5">
    <location>
        <position position="155"/>
    </location>
</feature>
<evidence type="ECO:0000313" key="10">
    <source>
        <dbReference type="Proteomes" id="UP001155241"/>
    </source>
</evidence>
<dbReference type="InterPro" id="IPR029017">
    <property type="entry name" value="Enolase-like_N"/>
</dbReference>
<dbReference type="CDD" id="cd03319">
    <property type="entry name" value="L-Ala-DL-Glu_epimerase"/>
    <property type="match status" value="1"/>
</dbReference>
<name>A0A9X2FAT7_9BACT</name>
<reference evidence="9" key="1">
    <citation type="submission" date="2022-06" db="EMBL/GenBank/DDBJ databases">
        <title>Aeoliella straminimaris, a novel planctomycete from sediments.</title>
        <authorList>
            <person name="Vitorino I.R."/>
            <person name="Lage O.M."/>
        </authorList>
    </citation>
    <scope>NUCLEOTIDE SEQUENCE</scope>
    <source>
        <strain evidence="9">ICT_H6.2</strain>
    </source>
</reference>
<evidence type="ECO:0000256" key="7">
    <source>
        <dbReference type="RuleBase" id="RU366006"/>
    </source>
</evidence>
<gene>
    <name evidence="9" type="ORF">NG895_16570</name>
</gene>
<dbReference type="EC" id="5.1.1.-" evidence="7"/>
<comment type="cofactor">
    <cofactor evidence="6 7">
        <name>Mg(2+)</name>
        <dbReference type="ChEBI" id="CHEBI:18420"/>
    </cofactor>
    <text evidence="6 7">Binds 1 Mg(2+) ion per subunit.</text>
</comment>
<dbReference type="InterPro" id="IPR034603">
    <property type="entry name" value="Dipeptide_epimerase"/>
</dbReference>
<evidence type="ECO:0000313" key="9">
    <source>
        <dbReference type="EMBL" id="MCO6045527.1"/>
    </source>
</evidence>
<comment type="caution">
    <text evidence="9">The sequence shown here is derived from an EMBL/GenBank/DDBJ whole genome shotgun (WGS) entry which is preliminary data.</text>
</comment>
<feature type="binding site" evidence="6">
    <location>
        <position position="179"/>
    </location>
    <ligand>
        <name>Mg(2+)</name>
        <dbReference type="ChEBI" id="CHEBI:18420"/>
    </ligand>
</feature>
<dbReference type="InterPro" id="IPR013341">
    <property type="entry name" value="Mandelate_racemase_N_dom"/>
</dbReference>
<dbReference type="PANTHER" id="PTHR48080">
    <property type="entry name" value="D-GALACTONATE DEHYDRATASE-RELATED"/>
    <property type="match status" value="1"/>
</dbReference>
<dbReference type="Gene3D" id="3.20.20.120">
    <property type="entry name" value="Enolase-like C-terminal domain"/>
    <property type="match status" value="1"/>
</dbReference>
<evidence type="ECO:0000256" key="2">
    <source>
        <dbReference type="ARBA" id="ARBA00022723"/>
    </source>
</evidence>
<dbReference type="InterPro" id="IPR018110">
    <property type="entry name" value="Mandel_Rmase/mucon_lact_enz_CS"/>
</dbReference>
<feature type="binding site" evidence="6">
    <location>
        <position position="205"/>
    </location>
    <ligand>
        <name>Mg(2+)</name>
        <dbReference type="ChEBI" id="CHEBI:18420"/>
    </ligand>
</feature>
<proteinExistence type="inferred from homology"/>
<dbReference type="Proteomes" id="UP001155241">
    <property type="component" value="Unassembled WGS sequence"/>
</dbReference>
<feature type="active site" description="Proton acceptor; specific for (S)-substrate epimerization" evidence="5">
    <location>
        <position position="253"/>
    </location>
</feature>
<dbReference type="GO" id="GO:0016855">
    <property type="term" value="F:racemase and epimerase activity, acting on amino acids and derivatives"/>
    <property type="evidence" value="ECO:0007669"/>
    <property type="project" value="UniProtKB-UniRule"/>
</dbReference>
<dbReference type="SFLD" id="SFLDG00180">
    <property type="entry name" value="muconate_cycloisomerase"/>
    <property type="match status" value="1"/>
</dbReference>
<evidence type="ECO:0000256" key="1">
    <source>
        <dbReference type="ARBA" id="ARBA00008031"/>
    </source>
</evidence>
<evidence type="ECO:0000256" key="6">
    <source>
        <dbReference type="PIRSR" id="PIRSR634603-3"/>
    </source>
</evidence>
<feature type="binding site" evidence="6">
    <location>
        <position position="231"/>
    </location>
    <ligand>
        <name>Mg(2+)</name>
        <dbReference type="ChEBI" id="CHEBI:18420"/>
    </ligand>
</feature>
<dbReference type="AlphaFoldDB" id="A0A9X2FAT7"/>
<keyword evidence="3 6" id="KW-0460">Magnesium</keyword>
<dbReference type="SUPFAM" id="SSF51604">
    <property type="entry name" value="Enolase C-terminal domain-like"/>
    <property type="match status" value="1"/>
</dbReference>
<dbReference type="GO" id="GO:0009063">
    <property type="term" value="P:amino acid catabolic process"/>
    <property type="evidence" value="ECO:0007669"/>
    <property type="project" value="InterPro"/>
</dbReference>
<organism evidence="9 10">
    <name type="scientific">Aeoliella straminimaris</name>
    <dbReference type="NCBI Taxonomy" id="2954799"/>
    <lineage>
        <taxon>Bacteria</taxon>
        <taxon>Pseudomonadati</taxon>
        <taxon>Planctomycetota</taxon>
        <taxon>Planctomycetia</taxon>
        <taxon>Pirellulales</taxon>
        <taxon>Lacipirellulaceae</taxon>
        <taxon>Aeoliella</taxon>
    </lineage>
</organism>
<evidence type="ECO:0000256" key="4">
    <source>
        <dbReference type="ARBA" id="ARBA00023235"/>
    </source>
</evidence>
<evidence type="ECO:0000256" key="5">
    <source>
        <dbReference type="PIRSR" id="PIRSR634603-1"/>
    </source>
</evidence>
<dbReference type="SFLD" id="SFLDS00001">
    <property type="entry name" value="Enolase"/>
    <property type="match status" value="1"/>
</dbReference>
<keyword evidence="4 7" id="KW-0413">Isomerase</keyword>
<dbReference type="PROSITE" id="PS00909">
    <property type="entry name" value="MR_MLE_2"/>
    <property type="match status" value="1"/>
</dbReference>
<keyword evidence="10" id="KW-1185">Reference proteome</keyword>
<protein>
    <recommendedName>
        <fullName evidence="7">Dipeptide epimerase</fullName>
        <ecNumber evidence="7">5.1.1.-</ecNumber>
    </recommendedName>
</protein>
<feature type="domain" description="Mandelate racemase/muconate lactonizing enzyme C-terminal" evidence="8">
    <location>
        <begin position="133"/>
        <end position="227"/>
    </location>
</feature>
<dbReference type="SUPFAM" id="SSF54826">
    <property type="entry name" value="Enolase N-terminal domain-like"/>
    <property type="match status" value="1"/>
</dbReference>
<dbReference type="Gene3D" id="3.30.390.10">
    <property type="entry name" value="Enolase-like, N-terminal domain"/>
    <property type="match status" value="1"/>
</dbReference>
<dbReference type="RefSeq" id="WP_252853639.1">
    <property type="nucleotide sequence ID" value="NZ_JAMXLR010000055.1"/>
</dbReference>
<dbReference type="EMBL" id="JAMXLR010000055">
    <property type="protein sequence ID" value="MCO6045527.1"/>
    <property type="molecule type" value="Genomic_DNA"/>
</dbReference>
<dbReference type="PANTHER" id="PTHR48080:SF3">
    <property type="entry name" value="ENOLASE SUPERFAMILY MEMBER DDB_G0284701"/>
    <property type="match status" value="1"/>
</dbReference>
<dbReference type="GO" id="GO:0046872">
    <property type="term" value="F:metal ion binding"/>
    <property type="evidence" value="ECO:0007669"/>
    <property type="project" value="UniProtKB-KW"/>
</dbReference>
<keyword evidence="2 6" id="KW-0479">Metal-binding</keyword>
<dbReference type="SMART" id="SM00922">
    <property type="entry name" value="MR_MLE"/>
    <property type="match status" value="1"/>
</dbReference>
<dbReference type="Pfam" id="PF13378">
    <property type="entry name" value="MR_MLE_C"/>
    <property type="match status" value="1"/>
</dbReference>